<keyword evidence="6" id="KW-0547">Nucleotide-binding</keyword>
<dbReference type="Gene3D" id="3.30.460.10">
    <property type="entry name" value="Beta Polymerase, domain 2"/>
    <property type="match status" value="1"/>
</dbReference>
<evidence type="ECO:0000256" key="11">
    <source>
        <dbReference type="RuleBase" id="RU003953"/>
    </source>
</evidence>
<dbReference type="InterPro" id="IPR032828">
    <property type="entry name" value="PolyA_RNA-bd"/>
</dbReference>
<comment type="similarity">
    <text evidence="11">Belongs to the tRNA nucleotidyltransferase/poly(A) polymerase family.</text>
</comment>
<dbReference type="InterPro" id="IPR002646">
    <property type="entry name" value="PolA_pol_head_dom"/>
</dbReference>
<reference evidence="14" key="2">
    <citation type="submission" date="2021-04" db="EMBL/GenBank/DDBJ databases">
        <authorList>
            <person name="Gilroy R."/>
        </authorList>
    </citation>
    <scope>NUCLEOTIDE SEQUENCE</scope>
    <source>
        <strain evidence="14">9264</strain>
    </source>
</reference>
<dbReference type="InterPro" id="IPR043519">
    <property type="entry name" value="NT_sf"/>
</dbReference>
<dbReference type="AlphaFoldDB" id="A0A9D2RGY4"/>
<dbReference type="InterPro" id="IPR050124">
    <property type="entry name" value="tRNA_CCA-adding_enzyme"/>
</dbReference>
<evidence type="ECO:0000313" key="15">
    <source>
        <dbReference type="Proteomes" id="UP000823889"/>
    </source>
</evidence>
<evidence type="ECO:0000256" key="3">
    <source>
        <dbReference type="ARBA" id="ARBA00022694"/>
    </source>
</evidence>
<dbReference type="GO" id="GO:0001680">
    <property type="term" value="P:tRNA 3'-terminal CCA addition"/>
    <property type="evidence" value="ECO:0007669"/>
    <property type="project" value="InterPro"/>
</dbReference>
<name>A0A9D2RGY4_9BURK</name>
<protein>
    <recommendedName>
        <fullName evidence="16">CCA tRNA nucleotidyltransferase</fullName>
    </recommendedName>
</protein>
<feature type="domain" description="Poly A polymerase head" evidence="12">
    <location>
        <begin position="27"/>
        <end position="146"/>
    </location>
</feature>
<dbReference type="SUPFAM" id="SSF81301">
    <property type="entry name" value="Nucleotidyltransferase"/>
    <property type="match status" value="1"/>
</dbReference>
<evidence type="ECO:0000259" key="13">
    <source>
        <dbReference type="Pfam" id="PF12627"/>
    </source>
</evidence>
<evidence type="ECO:0000259" key="12">
    <source>
        <dbReference type="Pfam" id="PF01743"/>
    </source>
</evidence>
<evidence type="ECO:0000256" key="8">
    <source>
        <dbReference type="ARBA" id="ARBA00022840"/>
    </source>
</evidence>
<comment type="cofactor">
    <cofactor evidence="1">
        <name>Mg(2+)</name>
        <dbReference type="ChEBI" id="CHEBI:18420"/>
    </cofactor>
</comment>
<dbReference type="Proteomes" id="UP000823889">
    <property type="component" value="Unassembled WGS sequence"/>
</dbReference>
<organism evidence="14 15">
    <name type="scientific">Candidatus Paenalcaligenes intestinipullorum</name>
    <dbReference type="NCBI Taxonomy" id="2838718"/>
    <lineage>
        <taxon>Bacteria</taxon>
        <taxon>Pseudomonadati</taxon>
        <taxon>Pseudomonadota</taxon>
        <taxon>Betaproteobacteria</taxon>
        <taxon>Burkholderiales</taxon>
        <taxon>Alcaligenaceae</taxon>
        <taxon>Paenalcaligenes</taxon>
    </lineage>
</organism>
<dbReference type="Pfam" id="PF12627">
    <property type="entry name" value="PolyA_pol_RNAbd"/>
    <property type="match status" value="1"/>
</dbReference>
<dbReference type="PANTHER" id="PTHR47545">
    <property type="entry name" value="MULTIFUNCTIONAL CCA PROTEIN"/>
    <property type="match status" value="1"/>
</dbReference>
<evidence type="ECO:0000313" key="14">
    <source>
        <dbReference type="EMBL" id="HJD44227.1"/>
    </source>
</evidence>
<evidence type="ECO:0000256" key="4">
    <source>
        <dbReference type="ARBA" id="ARBA00022695"/>
    </source>
</evidence>
<evidence type="ECO:0000256" key="2">
    <source>
        <dbReference type="ARBA" id="ARBA00022679"/>
    </source>
</evidence>
<keyword evidence="9" id="KW-0460">Magnesium</keyword>
<feature type="domain" description="tRNA nucleotidyltransferase/poly(A) polymerase RNA and SrmB- binding" evidence="13">
    <location>
        <begin position="171"/>
        <end position="233"/>
    </location>
</feature>
<dbReference type="GO" id="GO:0003723">
    <property type="term" value="F:RNA binding"/>
    <property type="evidence" value="ECO:0007669"/>
    <property type="project" value="UniProtKB-KW"/>
</dbReference>
<dbReference type="GO" id="GO:0042245">
    <property type="term" value="P:RNA repair"/>
    <property type="evidence" value="ECO:0007669"/>
    <property type="project" value="UniProtKB-KW"/>
</dbReference>
<dbReference type="SUPFAM" id="SSF81891">
    <property type="entry name" value="Poly A polymerase C-terminal region-like"/>
    <property type="match status" value="1"/>
</dbReference>
<keyword evidence="8" id="KW-0067">ATP-binding</keyword>
<evidence type="ECO:0000256" key="7">
    <source>
        <dbReference type="ARBA" id="ARBA00022800"/>
    </source>
</evidence>
<accession>A0A9D2RGY4</accession>
<dbReference type="PIRSF" id="PIRSF000813">
    <property type="entry name" value="CCA_bact"/>
    <property type="match status" value="1"/>
</dbReference>
<sequence>MLLTPAQQQALKQLTPAHDPLTQGLECYVVGGAVRDALLGLPPGDKDWVVVGATPATLHQRGFIPVGGDFPVFLHPRTKEEYALARTERKSGRGYQGFTFYTGTDVSLSEDLRRRDLTINAMAVDAQGELLDPLHGLNDLQQRCLRHVGTAFAEDPVRLLRLARFAARFPNFTVAPDTLQLAESLVAEGEVDALVPERVWQELTKALVAPQPVRFVEVLKKVGALERVLPGLSYEPSVRNALICAVERHYSLAQRFAVLVAKTAHVRQLAQRLRATSEAASLGEAVARALNAALLTHSQSAEQQWQALEQLDALRRPERFIQIVQCVQCYEGTLNITLWQQRLEAVLAVDAGAIARQSTGGGLQIKQAVAQARLDALQAL</sequence>
<reference evidence="14" key="1">
    <citation type="journal article" date="2021" name="PeerJ">
        <title>Extensive microbial diversity within the chicken gut microbiome revealed by metagenomics and culture.</title>
        <authorList>
            <person name="Gilroy R."/>
            <person name="Ravi A."/>
            <person name="Getino M."/>
            <person name="Pursley I."/>
            <person name="Horton D.L."/>
            <person name="Alikhan N.F."/>
            <person name="Baker D."/>
            <person name="Gharbi K."/>
            <person name="Hall N."/>
            <person name="Watson M."/>
            <person name="Adriaenssens E.M."/>
            <person name="Foster-Nyarko E."/>
            <person name="Jarju S."/>
            <person name="Secka A."/>
            <person name="Antonio M."/>
            <person name="Oren A."/>
            <person name="Chaudhuri R.R."/>
            <person name="La Ragione R."/>
            <person name="Hildebrand F."/>
            <person name="Pallen M.J."/>
        </authorList>
    </citation>
    <scope>NUCLEOTIDE SEQUENCE</scope>
    <source>
        <strain evidence="14">9264</strain>
    </source>
</reference>
<dbReference type="Gene3D" id="1.10.3090.10">
    <property type="entry name" value="cca-adding enzyme, domain 2"/>
    <property type="match status" value="1"/>
</dbReference>
<comment type="caution">
    <text evidence="14">The sequence shown here is derived from an EMBL/GenBank/DDBJ whole genome shotgun (WGS) entry which is preliminary data.</text>
</comment>
<proteinExistence type="inferred from homology"/>
<evidence type="ECO:0000256" key="1">
    <source>
        <dbReference type="ARBA" id="ARBA00001946"/>
    </source>
</evidence>
<dbReference type="GO" id="GO:0046872">
    <property type="term" value="F:metal ion binding"/>
    <property type="evidence" value="ECO:0007669"/>
    <property type="project" value="UniProtKB-KW"/>
</dbReference>
<keyword evidence="10 11" id="KW-0694">RNA-binding</keyword>
<keyword evidence="7" id="KW-0692">RNA repair</keyword>
<dbReference type="GO" id="GO:0004810">
    <property type="term" value="F:CCA tRNA nucleotidyltransferase activity"/>
    <property type="evidence" value="ECO:0007669"/>
    <property type="project" value="InterPro"/>
</dbReference>
<keyword evidence="5" id="KW-0479">Metal-binding</keyword>
<dbReference type="PANTHER" id="PTHR47545:SF1">
    <property type="entry name" value="MULTIFUNCTIONAL CCA PROTEIN"/>
    <property type="match status" value="1"/>
</dbReference>
<dbReference type="CDD" id="cd05398">
    <property type="entry name" value="NT_ClassII-CCAase"/>
    <property type="match status" value="1"/>
</dbReference>
<gene>
    <name evidence="14" type="ORF">H9906_04260</name>
</gene>
<evidence type="ECO:0000256" key="10">
    <source>
        <dbReference type="ARBA" id="ARBA00022884"/>
    </source>
</evidence>
<dbReference type="EMBL" id="DWUQ01000085">
    <property type="protein sequence ID" value="HJD44227.1"/>
    <property type="molecule type" value="Genomic_DNA"/>
</dbReference>
<evidence type="ECO:0000256" key="6">
    <source>
        <dbReference type="ARBA" id="ARBA00022741"/>
    </source>
</evidence>
<evidence type="ECO:0000256" key="9">
    <source>
        <dbReference type="ARBA" id="ARBA00022842"/>
    </source>
</evidence>
<keyword evidence="4" id="KW-0548">Nucleotidyltransferase</keyword>
<dbReference type="InterPro" id="IPR012006">
    <property type="entry name" value="CCA_bact"/>
</dbReference>
<evidence type="ECO:0008006" key="16">
    <source>
        <dbReference type="Google" id="ProtNLM"/>
    </source>
</evidence>
<keyword evidence="3" id="KW-0819">tRNA processing</keyword>
<dbReference type="Pfam" id="PF01743">
    <property type="entry name" value="PolyA_pol"/>
    <property type="match status" value="1"/>
</dbReference>
<dbReference type="GO" id="GO:0005524">
    <property type="term" value="F:ATP binding"/>
    <property type="evidence" value="ECO:0007669"/>
    <property type="project" value="UniProtKB-KW"/>
</dbReference>
<evidence type="ECO:0000256" key="5">
    <source>
        <dbReference type="ARBA" id="ARBA00022723"/>
    </source>
</evidence>
<keyword evidence="2 11" id="KW-0808">Transferase</keyword>